<evidence type="ECO:0000313" key="3">
    <source>
        <dbReference type="EMBL" id="QHT13691.1"/>
    </source>
</evidence>
<dbReference type="InterPro" id="IPR031654">
    <property type="entry name" value="Capsid_N"/>
</dbReference>
<dbReference type="GO" id="GO:0005198">
    <property type="term" value="F:structural molecule activity"/>
    <property type="evidence" value="ECO:0007669"/>
    <property type="project" value="InterPro"/>
</dbReference>
<dbReference type="EMBL" id="MN739576">
    <property type="protein sequence ID" value="QHT13691.1"/>
    <property type="molecule type" value="Genomic_DNA"/>
</dbReference>
<sequence>MTGGGLLQLVAYGAQDVYLTANPQVTFFKQLYRRHSNFAMESVEQTFNGVANFGRRVQCTIARNGDLIGRTYVQATLPSVDLNSIAADTSGTQFRWLNFIGENLINSVEIEIGGQRIDIQYGDWLHIWNELTCPPGKQPAYLDMIGNVPELTNVISNVGPDGGCSNDCVATVPHMSQEVRSCTPQYTLYVPLKFWFCRHTGLSLPLIALQYHDIRINIEFNDLRNLCWTNNPQVLDTVNNYGLVACSLYVDYFYLDTEERRRFAQVAHEYLIEQLQFAGDESLTASVNRVKMSFSHPVKELIWVIQRDDFVSCLASVIDQWKGQQPFNYSDYWDRAVLDSGYACGTVNGMAGADPVVSARIQLNGQDRFSEREGRYFNVVQPYQHHTTTPSVGINVYSFALNPEDHQPSGSCNFSRIDNANLFVTLSPNTLSGSTQTCKIRIYATNYNVLRVMAGMGGLAYAN</sequence>
<evidence type="ECO:0008006" key="4">
    <source>
        <dbReference type="Google" id="ProtNLM"/>
    </source>
</evidence>
<dbReference type="SUPFAM" id="SSF49749">
    <property type="entry name" value="Group II dsDNA viruses VP"/>
    <property type="match status" value="2"/>
</dbReference>
<name>A0A6C0DB93_9ZZZZ</name>
<dbReference type="InterPro" id="IPR016112">
    <property type="entry name" value="VP_dsDNA_II"/>
</dbReference>
<feature type="domain" description="Major capsid protein C-terminal" evidence="1">
    <location>
        <begin position="259"/>
        <end position="458"/>
    </location>
</feature>
<evidence type="ECO:0000259" key="2">
    <source>
        <dbReference type="Pfam" id="PF16903"/>
    </source>
</evidence>
<evidence type="ECO:0000259" key="1">
    <source>
        <dbReference type="Pfam" id="PF04451"/>
    </source>
</evidence>
<feature type="domain" description="Major capsid protein N-terminal" evidence="2">
    <location>
        <begin position="26"/>
        <end position="256"/>
    </location>
</feature>
<dbReference type="InterPro" id="IPR007542">
    <property type="entry name" value="MCP_C"/>
</dbReference>
<protein>
    <recommendedName>
        <fullName evidence="4">Major capsid protein N-terminal domain-containing protein</fullName>
    </recommendedName>
</protein>
<dbReference type="Gene3D" id="2.70.9.10">
    <property type="entry name" value="Adenovirus Type 2 Hexon, domain 4"/>
    <property type="match status" value="1"/>
</dbReference>
<reference evidence="3" key="1">
    <citation type="journal article" date="2020" name="Nature">
        <title>Giant virus diversity and host interactions through global metagenomics.</title>
        <authorList>
            <person name="Schulz F."/>
            <person name="Roux S."/>
            <person name="Paez-Espino D."/>
            <person name="Jungbluth S."/>
            <person name="Walsh D.A."/>
            <person name="Denef V.J."/>
            <person name="McMahon K.D."/>
            <person name="Konstantinidis K.T."/>
            <person name="Eloe-Fadrosh E.A."/>
            <person name="Kyrpides N.C."/>
            <person name="Woyke T."/>
        </authorList>
    </citation>
    <scope>NUCLEOTIDE SEQUENCE</scope>
    <source>
        <strain evidence="3">GVMAG-M-3300023174-132</strain>
    </source>
</reference>
<dbReference type="Pfam" id="PF16903">
    <property type="entry name" value="Capsid_N"/>
    <property type="match status" value="1"/>
</dbReference>
<accession>A0A6C0DB93</accession>
<dbReference type="Pfam" id="PF04451">
    <property type="entry name" value="Capsid_NCLDV"/>
    <property type="match status" value="1"/>
</dbReference>
<dbReference type="Gene3D" id="2.70.9.20">
    <property type="entry name" value="Major capsid protein Vp54"/>
    <property type="match status" value="1"/>
</dbReference>
<organism evidence="3">
    <name type="scientific">viral metagenome</name>
    <dbReference type="NCBI Taxonomy" id="1070528"/>
    <lineage>
        <taxon>unclassified sequences</taxon>
        <taxon>metagenomes</taxon>
        <taxon>organismal metagenomes</taxon>
    </lineage>
</organism>
<proteinExistence type="predicted"/>
<dbReference type="AlphaFoldDB" id="A0A6C0DB93"/>
<dbReference type="InterPro" id="IPR038519">
    <property type="entry name" value="MCP_C_sf"/>
</dbReference>